<sequence>MKSFSLLAAALLLANGLASPTGHDQEPSDPATPHAVAIRDGNEWTLPETGNPSPKQMENLVNNYERLGLCLSWEGSTDWDPRRTTGLCAKYCEKNPGGRKGRGGRGRRDDIPAIGPQEWDHDEQVKKLKGVSCVAQQDINGKALYRPDENGHRWTTGVCECDAPQIAKEITVFVAEGFHEFYKACLEGLKQLCAAGFAVVKGIIEEGISWIPYVGVYVRGARITAKMVKAAKTAYQHGKTGNDFFDTMVNDACGAPPPFDFSLEGLFMALVELPDSALADDALIACKLEKKACKKLEKVTDPKKPKIIYPGKNHKQQEDDLKQKEKEAEAKKNQEAEAKKHKDAEAKKNQEAEAKKNKNKKNKDNKKKQDAACKIGAICNGQH</sequence>
<organism evidence="3 4">
    <name type="scientific">Apiospora arundinis</name>
    <dbReference type="NCBI Taxonomy" id="335852"/>
    <lineage>
        <taxon>Eukaryota</taxon>
        <taxon>Fungi</taxon>
        <taxon>Dikarya</taxon>
        <taxon>Ascomycota</taxon>
        <taxon>Pezizomycotina</taxon>
        <taxon>Sordariomycetes</taxon>
        <taxon>Xylariomycetidae</taxon>
        <taxon>Amphisphaeriales</taxon>
        <taxon>Apiosporaceae</taxon>
        <taxon>Apiospora</taxon>
    </lineage>
</organism>
<reference evidence="3 4" key="1">
    <citation type="journal article" date="2024" name="IMA Fungus">
        <title>Apiospora arundinis, a panoply of carbohydrate-active enzymes and secondary metabolites.</title>
        <authorList>
            <person name="Sorensen T."/>
            <person name="Petersen C."/>
            <person name="Muurmann A.T."/>
            <person name="Christiansen J.V."/>
            <person name="Brundto M.L."/>
            <person name="Overgaard C.K."/>
            <person name="Boysen A.T."/>
            <person name="Wollenberg R.D."/>
            <person name="Larsen T.O."/>
            <person name="Sorensen J.L."/>
            <person name="Nielsen K.L."/>
            <person name="Sondergaard T.E."/>
        </authorList>
    </citation>
    <scope>NUCLEOTIDE SEQUENCE [LARGE SCALE GENOMIC DNA]</scope>
    <source>
        <strain evidence="3 4">AAU 773</strain>
    </source>
</reference>
<evidence type="ECO:0000313" key="4">
    <source>
        <dbReference type="Proteomes" id="UP001390339"/>
    </source>
</evidence>
<proteinExistence type="predicted"/>
<dbReference type="EMBL" id="JAPCWZ010000004">
    <property type="protein sequence ID" value="KAK8868372.1"/>
    <property type="molecule type" value="Genomic_DNA"/>
</dbReference>
<dbReference type="Proteomes" id="UP001390339">
    <property type="component" value="Unassembled WGS sequence"/>
</dbReference>
<evidence type="ECO:0000256" key="1">
    <source>
        <dbReference type="SAM" id="MobiDB-lite"/>
    </source>
</evidence>
<name>A0ABR2IU91_9PEZI</name>
<comment type="caution">
    <text evidence="3">The sequence shown here is derived from an EMBL/GenBank/DDBJ whole genome shotgun (WGS) entry which is preliminary data.</text>
</comment>
<evidence type="ECO:0000256" key="2">
    <source>
        <dbReference type="SAM" id="SignalP"/>
    </source>
</evidence>
<keyword evidence="2" id="KW-0732">Signal</keyword>
<gene>
    <name evidence="3" type="ORF">PGQ11_006950</name>
</gene>
<keyword evidence="4" id="KW-1185">Reference proteome</keyword>
<feature type="compositionally biased region" description="Basic residues" evidence="1">
    <location>
        <begin position="357"/>
        <end position="366"/>
    </location>
</feature>
<protein>
    <submittedName>
        <fullName evidence="3">Uncharacterized protein</fullName>
    </submittedName>
</protein>
<feature type="region of interest" description="Disordered" evidence="1">
    <location>
        <begin position="97"/>
        <end position="118"/>
    </location>
</feature>
<evidence type="ECO:0000313" key="3">
    <source>
        <dbReference type="EMBL" id="KAK8868372.1"/>
    </source>
</evidence>
<feature type="compositionally biased region" description="Basic and acidic residues" evidence="1">
    <location>
        <begin position="315"/>
        <end position="356"/>
    </location>
</feature>
<feature type="signal peptide" evidence="2">
    <location>
        <begin position="1"/>
        <end position="18"/>
    </location>
</feature>
<feature type="region of interest" description="Disordered" evidence="1">
    <location>
        <begin position="304"/>
        <end position="383"/>
    </location>
</feature>
<accession>A0ABR2IU91</accession>
<feature type="chain" id="PRO_5046066639" evidence="2">
    <location>
        <begin position="19"/>
        <end position="383"/>
    </location>
</feature>